<dbReference type="GO" id="GO:0003700">
    <property type="term" value="F:DNA-binding transcription factor activity"/>
    <property type="evidence" value="ECO:0007669"/>
    <property type="project" value="TreeGrafter"/>
</dbReference>
<keyword evidence="3" id="KW-0804">Transcription</keyword>
<dbReference type="InterPro" id="IPR001647">
    <property type="entry name" value="HTH_TetR"/>
</dbReference>
<dbReference type="PANTHER" id="PTHR30055:SF234">
    <property type="entry name" value="HTH-TYPE TRANSCRIPTIONAL REGULATOR BETI"/>
    <property type="match status" value="1"/>
</dbReference>
<dbReference type="PROSITE" id="PS50977">
    <property type="entry name" value="HTH_TETR_2"/>
    <property type="match status" value="1"/>
</dbReference>
<dbReference type="Pfam" id="PF00440">
    <property type="entry name" value="TetR_N"/>
    <property type="match status" value="1"/>
</dbReference>
<dbReference type="InterPro" id="IPR009057">
    <property type="entry name" value="Homeodomain-like_sf"/>
</dbReference>
<gene>
    <name evidence="6" type="ORF">DKG74_11505</name>
</gene>
<dbReference type="EMBL" id="QGLE01000006">
    <property type="protein sequence ID" value="PWR22498.1"/>
    <property type="molecule type" value="Genomic_DNA"/>
</dbReference>
<evidence type="ECO:0000259" key="5">
    <source>
        <dbReference type="PROSITE" id="PS50977"/>
    </source>
</evidence>
<keyword evidence="7" id="KW-1185">Reference proteome</keyword>
<protein>
    <recommendedName>
        <fullName evidence="5">HTH tetR-type domain-containing protein</fullName>
    </recommendedName>
</protein>
<feature type="DNA-binding region" description="H-T-H motif" evidence="4">
    <location>
        <begin position="25"/>
        <end position="44"/>
    </location>
</feature>
<evidence type="ECO:0000313" key="6">
    <source>
        <dbReference type="EMBL" id="PWR22498.1"/>
    </source>
</evidence>
<dbReference type="InterPro" id="IPR050109">
    <property type="entry name" value="HTH-type_TetR-like_transc_reg"/>
</dbReference>
<dbReference type="RefSeq" id="WP_109905872.1">
    <property type="nucleotide sequence ID" value="NZ_QGLE01000006.1"/>
</dbReference>
<feature type="domain" description="HTH tetR-type" evidence="5">
    <location>
        <begin position="3"/>
        <end position="62"/>
    </location>
</feature>
<reference evidence="6 7" key="1">
    <citation type="submission" date="2018-05" db="EMBL/GenBank/DDBJ databases">
        <title>Zavarzinia sp. HR-AS.</title>
        <authorList>
            <person name="Lee Y."/>
            <person name="Jeon C.O."/>
        </authorList>
    </citation>
    <scope>NUCLEOTIDE SEQUENCE [LARGE SCALE GENOMIC DNA]</scope>
    <source>
        <strain evidence="6 7">HR-AS</strain>
    </source>
</reference>
<keyword evidence="1" id="KW-0805">Transcription regulation</keyword>
<proteinExistence type="predicted"/>
<evidence type="ECO:0000256" key="3">
    <source>
        <dbReference type="ARBA" id="ARBA00023163"/>
    </source>
</evidence>
<accession>A0A317E5V8</accession>
<name>A0A317E5V8_9PROT</name>
<keyword evidence="2 4" id="KW-0238">DNA-binding</keyword>
<dbReference type="SUPFAM" id="SSF46689">
    <property type="entry name" value="Homeodomain-like"/>
    <property type="match status" value="1"/>
</dbReference>
<evidence type="ECO:0000256" key="1">
    <source>
        <dbReference type="ARBA" id="ARBA00023015"/>
    </source>
</evidence>
<dbReference type="Proteomes" id="UP000245461">
    <property type="component" value="Unassembled WGS sequence"/>
</dbReference>
<dbReference type="Gene3D" id="1.10.357.10">
    <property type="entry name" value="Tetracycline Repressor, domain 2"/>
    <property type="match status" value="1"/>
</dbReference>
<evidence type="ECO:0000256" key="2">
    <source>
        <dbReference type="ARBA" id="ARBA00023125"/>
    </source>
</evidence>
<dbReference type="PRINTS" id="PR00455">
    <property type="entry name" value="HTHTETR"/>
</dbReference>
<dbReference type="AlphaFoldDB" id="A0A317E5V8"/>
<dbReference type="PANTHER" id="PTHR30055">
    <property type="entry name" value="HTH-TYPE TRANSCRIPTIONAL REGULATOR RUTR"/>
    <property type="match status" value="1"/>
</dbReference>
<dbReference type="GO" id="GO:0000976">
    <property type="term" value="F:transcription cis-regulatory region binding"/>
    <property type="evidence" value="ECO:0007669"/>
    <property type="project" value="TreeGrafter"/>
</dbReference>
<sequence length="187" mass="20425">MSASKRDQILHHAATCFAARGLDATMNDIAVVAGVSRRTLYNHFPSREAVLAALVERQSLDFLGHLAVTLPAAADFPAFVLECCCAIIRESPRQPLALLHVGNEAGRAATALHFGSPRLIEAWLDFFGPPYVEALRRGEIDPAITLPGLLAWIGRIVTSFLQVSLPGDDEAAIRDQIDRFFIRALRP</sequence>
<organism evidence="6 7">
    <name type="scientific">Zavarzinia aquatilis</name>
    <dbReference type="NCBI Taxonomy" id="2211142"/>
    <lineage>
        <taxon>Bacteria</taxon>
        <taxon>Pseudomonadati</taxon>
        <taxon>Pseudomonadota</taxon>
        <taxon>Alphaproteobacteria</taxon>
        <taxon>Rhodospirillales</taxon>
        <taxon>Zavarziniaceae</taxon>
        <taxon>Zavarzinia</taxon>
    </lineage>
</organism>
<evidence type="ECO:0000256" key="4">
    <source>
        <dbReference type="PROSITE-ProRule" id="PRU00335"/>
    </source>
</evidence>
<evidence type="ECO:0000313" key="7">
    <source>
        <dbReference type="Proteomes" id="UP000245461"/>
    </source>
</evidence>
<dbReference type="OrthoDB" id="9795011at2"/>
<comment type="caution">
    <text evidence="6">The sequence shown here is derived from an EMBL/GenBank/DDBJ whole genome shotgun (WGS) entry which is preliminary data.</text>
</comment>